<gene>
    <name evidence="2" type="ordered locus">Dred_1402</name>
</gene>
<dbReference type="PANTHER" id="PTHR43630">
    <property type="entry name" value="POLY-BETA-1,6-N-ACETYL-D-GLUCOSAMINE SYNTHASE"/>
    <property type="match status" value="1"/>
</dbReference>
<dbReference type="SUPFAM" id="SSF48452">
    <property type="entry name" value="TPR-like"/>
    <property type="match status" value="1"/>
</dbReference>
<dbReference type="CDD" id="cd02511">
    <property type="entry name" value="Beta4Glucosyltransferase"/>
    <property type="match status" value="1"/>
</dbReference>
<evidence type="ECO:0000313" key="3">
    <source>
        <dbReference type="Proteomes" id="UP000001556"/>
    </source>
</evidence>
<protein>
    <submittedName>
        <fullName evidence="2">Glycosyl transferase, family 2</fullName>
    </submittedName>
</protein>
<dbReference type="InterPro" id="IPR019734">
    <property type="entry name" value="TPR_rpt"/>
</dbReference>
<dbReference type="Gene3D" id="1.25.40.10">
    <property type="entry name" value="Tetratricopeptide repeat domain"/>
    <property type="match status" value="1"/>
</dbReference>
<dbReference type="CAZy" id="GT2">
    <property type="family name" value="Glycosyltransferase Family 2"/>
</dbReference>
<proteinExistence type="predicted"/>
<evidence type="ECO:0000313" key="2">
    <source>
        <dbReference type="EMBL" id="ABO49932.1"/>
    </source>
</evidence>
<dbReference type="GO" id="GO:0016740">
    <property type="term" value="F:transferase activity"/>
    <property type="evidence" value="ECO:0007669"/>
    <property type="project" value="UniProtKB-KW"/>
</dbReference>
<dbReference type="SMART" id="SM00028">
    <property type="entry name" value="TPR"/>
    <property type="match status" value="4"/>
</dbReference>
<name>A4J4C9_DESRM</name>
<accession>A4J4C9</accession>
<feature type="domain" description="Glycosyltransferase 2-like" evidence="1">
    <location>
        <begin position="9"/>
        <end position="141"/>
    </location>
</feature>
<keyword evidence="2" id="KW-0808">Transferase</keyword>
<organism evidence="2 3">
    <name type="scientific">Desulforamulus reducens (strain ATCC BAA-1160 / DSM 100696 / MI-1)</name>
    <name type="common">Desulfotomaculum reducens</name>
    <dbReference type="NCBI Taxonomy" id="349161"/>
    <lineage>
        <taxon>Bacteria</taxon>
        <taxon>Bacillati</taxon>
        <taxon>Bacillota</taxon>
        <taxon>Clostridia</taxon>
        <taxon>Eubacteriales</taxon>
        <taxon>Peptococcaceae</taxon>
        <taxon>Desulforamulus</taxon>
    </lineage>
</organism>
<dbReference type="PANTHER" id="PTHR43630:SF2">
    <property type="entry name" value="GLYCOSYLTRANSFERASE"/>
    <property type="match status" value="1"/>
</dbReference>
<dbReference type="InterPro" id="IPR001173">
    <property type="entry name" value="Glyco_trans_2-like"/>
</dbReference>
<dbReference type="AlphaFoldDB" id="A4J4C9"/>
<dbReference type="Proteomes" id="UP000001556">
    <property type="component" value="Chromosome"/>
</dbReference>
<dbReference type="eggNOG" id="COG0457">
    <property type="taxonomic scope" value="Bacteria"/>
</dbReference>
<dbReference type="KEGG" id="drm:Dred_1402"/>
<dbReference type="SUPFAM" id="SSF53448">
    <property type="entry name" value="Nucleotide-diphospho-sugar transferases"/>
    <property type="match status" value="1"/>
</dbReference>
<dbReference type="SUPFAM" id="SSF81901">
    <property type="entry name" value="HCP-like"/>
    <property type="match status" value="1"/>
</dbReference>
<reference evidence="2 3" key="1">
    <citation type="submission" date="2007-03" db="EMBL/GenBank/DDBJ databases">
        <title>Complete sequence of Desulfotomaculum reducens MI-1.</title>
        <authorList>
            <consortium name="US DOE Joint Genome Institute"/>
            <person name="Copeland A."/>
            <person name="Lucas S."/>
            <person name="Lapidus A."/>
            <person name="Barry K."/>
            <person name="Detter J.C."/>
            <person name="Glavina del Rio T."/>
            <person name="Hammon N."/>
            <person name="Israni S."/>
            <person name="Dalin E."/>
            <person name="Tice H."/>
            <person name="Pitluck S."/>
            <person name="Sims D."/>
            <person name="Brettin T."/>
            <person name="Bruce D."/>
            <person name="Han C."/>
            <person name="Tapia R."/>
            <person name="Schmutz J."/>
            <person name="Larimer F."/>
            <person name="Land M."/>
            <person name="Hauser L."/>
            <person name="Kyrpides N."/>
            <person name="Kim E."/>
            <person name="Tebo B.M."/>
            <person name="Richardson P."/>
        </authorList>
    </citation>
    <scope>NUCLEOTIDE SEQUENCE [LARGE SCALE GENOMIC DNA]</scope>
    <source>
        <strain evidence="2 3">MI-1</strain>
    </source>
</reference>
<dbReference type="InterPro" id="IPR029044">
    <property type="entry name" value="Nucleotide-diphossugar_trans"/>
</dbReference>
<dbReference type="EMBL" id="CP000612">
    <property type="protein sequence ID" value="ABO49932.1"/>
    <property type="molecule type" value="Genomic_DNA"/>
</dbReference>
<dbReference type="Pfam" id="PF00535">
    <property type="entry name" value="Glycos_transf_2"/>
    <property type="match status" value="1"/>
</dbReference>
<dbReference type="InterPro" id="IPR011990">
    <property type="entry name" value="TPR-like_helical_dom_sf"/>
</dbReference>
<dbReference type="eggNOG" id="COG0463">
    <property type="taxonomic scope" value="Bacteria"/>
</dbReference>
<dbReference type="STRING" id="349161.Dred_1402"/>
<keyword evidence="3" id="KW-1185">Reference proteome</keyword>
<evidence type="ECO:0000259" key="1">
    <source>
        <dbReference type="Pfam" id="PF00535"/>
    </source>
</evidence>
<dbReference type="HOGENOM" id="CLU_023736_1_0_9"/>
<sequence length="646" mass="74045">MCHNQCLISLCMIVKNEESNIERCLSSVRDYVDEMLVLDTGSSDLTPLLAREQGAIVRFGQWENDFSKARNQSLQQARGEWILYLDADEELPPETGRELRRLANKSEAEAFSFKIINFTSSSDGAQKSQGINIRMFKNNPNYVFEGALHEQIQPSILRHNPEAKILYTDLEILHYGYCLNNPERTKKTQRNIAILLQMLAEKPADDFSHYNLGVSYYVNGQWEKAREHYHLAKKYASKTASYLPGLFRNYAVCLCSLGEYETFLNLLQEGLSLFPDYPDLYFLQGQVYTDLKLYVAAEDSFLQCLRFTKVNPNYISTTGVTNYLACEQLADIYCYLQQWNKALDYQLRAVNSGAKTYAAAQRLAQIASQHFLSPEETFSFLQNNLTHLKHLDLIKLLFKINEHRLFLQKLESIPQPTPGILLLGIKSCLYLRDWSKIKRLISQIPPGSKELEEARLLVCIGNIISSDAETPVIDNLEVTVNEFANINNPCSSSFLNFAYQLIIYDQKQALKFFAQVLNSNDLPVFYHQLSQYAFSHNNYPLTQKLQVMAISHGYRDSDILNLLGQTFTKLGHDIEGVYLGILACREQQDSKNYILLLNNLSQYFINSLQNITASLPHFPLINKHFLSLSTFKAKLARKEESFCQLP</sequence>
<dbReference type="Gene3D" id="3.90.550.10">
    <property type="entry name" value="Spore Coat Polysaccharide Biosynthesis Protein SpsA, Chain A"/>
    <property type="match status" value="1"/>
</dbReference>